<evidence type="ECO:0000313" key="4">
    <source>
        <dbReference type="RefSeq" id="XP_028277083.1"/>
    </source>
</evidence>
<dbReference type="Gene3D" id="3.40.50.12690">
    <property type="match status" value="1"/>
</dbReference>
<feature type="compositionally biased region" description="Low complexity" evidence="2">
    <location>
        <begin position="1008"/>
        <end position="1019"/>
    </location>
</feature>
<reference evidence="4" key="1">
    <citation type="submission" date="2025-08" db="UniProtKB">
        <authorList>
            <consortium name="RefSeq"/>
        </authorList>
    </citation>
    <scope>IDENTIFICATION</scope>
</reference>
<feature type="region of interest" description="Disordered" evidence="2">
    <location>
        <begin position="1"/>
        <end position="54"/>
    </location>
</feature>
<name>A0A6P7JJU9_9TELE</name>
<dbReference type="PANTHER" id="PTHR47331:SF5">
    <property type="entry name" value="RIBONUCLEASE H"/>
    <property type="match status" value="1"/>
</dbReference>
<feature type="compositionally biased region" description="Pro residues" evidence="2">
    <location>
        <begin position="1057"/>
        <end position="1067"/>
    </location>
</feature>
<feature type="compositionally biased region" description="Polar residues" evidence="2">
    <location>
        <begin position="1115"/>
        <end position="1124"/>
    </location>
</feature>
<dbReference type="InterPro" id="IPR005312">
    <property type="entry name" value="DUF1759"/>
</dbReference>
<feature type="region of interest" description="Disordered" evidence="2">
    <location>
        <begin position="964"/>
        <end position="1020"/>
    </location>
</feature>
<dbReference type="InParanoid" id="A0A6P7JJU9"/>
<gene>
    <name evidence="4" type="primary">LOC114445917</name>
</gene>
<feature type="compositionally biased region" description="Polar residues" evidence="2">
    <location>
        <begin position="982"/>
        <end position="992"/>
    </location>
</feature>
<dbReference type="GeneID" id="114445917"/>
<keyword evidence="1" id="KW-0175">Coiled coil</keyword>
<dbReference type="SUPFAM" id="SSF52266">
    <property type="entry name" value="SGNH hydrolase"/>
    <property type="match status" value="1"/>
</dbReference>
<dbReference type="PANTHER" id="PTHR47331">
    <property type="entry name" value="PHD-TYPE DOMAIN-CONTAINING PROTEIN"/>
    <property type="match status" value="1"/>
</dbReference>
<protein>
    <submittedName>
        <fullName evidence="4">Uncharacterized protein LOC114445917</fullName>
    </submittedName>
</protein>
<dbReference type="RefSeq" id="XP_028277083.1">
    <property type="nucleotide sequence ID" value="XM_028421282.1"/>
</dbReference>
<feature type="region of interest" description="Disordered" evidence="2">
    <location>
        <begin position="1049"/>
        <end position="1124"/>
    </location>
</feature>
<sequence length="1124" mass="125206">MNEHQLLKNLENNSLVTSPPEETDATVDPQAAAETLRRSQRTRKLTAKGQELQDSKSKRLQHLFTVAYDKWKTQAKEVKKALNKSTSSELLRELVSTTCKASTDVKQTYEDLRQYCTPDGETRRRVDTCDAISKQIEEYASNLLEEKDKEQGANSDQVHWDGTSSVLSSAISSRFKSRSKGSKSASSSYVSTRHSSLCSAMKQDAAAELAATRATLQALKEIECEKQKLESLEVENKQRLALQEAENIARQNTLEEKRREILRLETVKQMNAAKARLQVYEQGDNSDEEISELLYSTRLNQSTPVPKKERPPVQCTASPLVTQVQSASNSKPDNSAISLAEAIAESINSSRLPAPEPSIFTGDPLRYKDWKMSFQTLIGRKNIPVNEKVYYLRKYVGGSARKAIESYFLLSTDEAYHSAWEVLEERYGSPFVIAKAFRDKLNSWPKIGPKESIELREFSDFLRACEAAMSQVKCLEILNDCSENQKMITKLPDWLAARWNRKVIEFEEERKMFPTFNLFVDFVTREAKIACNPVTSLHALKSGDGEKMKTLKIRSVGAKVLTSNSEEASDTKSCIFCERSTHSLHTCRKFMERTAELTPGCLQVRITDSSPGRLDFWGVCCTGPLIHHLEGGIPASMPSEEMFGADTTTSLRCQNCWNYLQEITELKAKIFALEMEKGLHETLPITPGGKKTKSASTKCSVNYDSATDVLNLDDTVSFPKLMKTDATWHTLGAKPKINDNISGVYAASPGIQLRNKYQPLSELAVNEPVYNAVNKKWDIKNKTERETKTKHRAHRGRESVSEVKDKDVLLLGDGAISDVKNERMLTCSYPSATVTDITGLLPQVMSNHPGVKQIILHVGAVDTTGGESELLKKDFSKLLEILNKLEVQSFISGPLPNIDRRINKFSRLLALNAWVSKTCETHAMTFIDNFNLFWERDDLFKGRGPHLNGRGLRRLTDSLLHSVRHQNASDPPWAQPKAPLQSEHQLQGDNSRTASLDLPTSPPPLQPCTPSAAPSSSSPLGFPSHMESLVKSGIKMVPLTPNLARSRVLSSTLQHPPASPQTPPSRPPRCSISPPSSPKIMQLRSTQPTPPSSTPLSTPSKPPRPPPRALASKAFNSTKTAIRD</sequence>
<evidence type="ECO:0000256" key="2">
    <source>
        <dbReference type="SAM" id="MobiDB-lite"/>
    </source>
</evidence>
<accession>A0A6P7JJU9</accession>
<evidence type="ECO:0000256" key="1">
    <source>
        <dbReference type="SAM" id="Coils"/>
    </source>
</evidence>
<keyword evidence="3" id="KW-1185">Reference proteome</keyword>
<evidence type="ECO:0000313" key="3">
    <source>
        <dbReference type="Proteomes" id="UP000515145"/>
    </source>
</evidence>
<dbReference type="Gene3D" id="3.40.50.12700">
    <property type="match status" value="1"/>
</dbReference>
<dbReference type="OrthoDB" id="8046937at2759"/>
<organism evidence="3 4">
    <name type="scientific">Parambassis ranga</name>
    <name type="common">Indian glassy fish</name>
    <dbReference type="NCBI Taxonomy" id="210632"/>
    <lineage>
        <taxon>Eukaryota</taxon>
        <taxon>Metazoa</taxon>
        <taxon>Chordata</taxon>
        <taxon>Craniata</taxon>
        <taxon>Vertebrata</taxon>
        <taxon>Euteleostomi</taxon>
        <taxon>Actinopterygii</taxon>
        <taxon>Neopterygii</taxon>
        <taxon>Teleostei</taxon>
        <taxon>Neoteleostei</taxon>
        <taxon>Acanthomorphata</taxon>
        <taxon>Ovalentaria</taxon>
        <taxon>Ambassidae</taxon>
        <taxon>Parambassis</taxon>
    </lineage>
</organism>
<feature type="coiled-coil region" evidence="1">
    <location>
        <begin position="202"/>
        <end position="239"/>
    </location>
</feature>
<dbReference type="Pfam" id="PF03564">
    <property type="entry name" value="DUF1759"/>
    <property type="match status" value="1"/>
</dbReference>
<dbReference type="AlphaFoldDB" id="A0A6P7JJU9"/>
<proteinExistence type="predicted"/>
<dbReference type="Proteomes" id="UP000515145">
    <property type="component" value="Chromosome 1"/>
</dbReference>